<feature type="region of interest" description="Disordered" evidence="10">
    <location>
        <begin position="139"/>
        <end position="186"/>
    </location>
</feature>
<dbReference type="AlphaFoldDB" id="A0A225B2B6"/>
<evidence type="ECO:0000256" key="6">
    <source>
        <dbReference type="ARBA" id="ARBA00022694"/>
    </source>
</evidence>
<comment type="function">
    <text evidence="9">Catalyzes the formation of N(7)-methylguanine at position 46 (m7G46) in tRNA.</text>
</comment>
<dbReference type="GO" id="GO:0005634">
    <property type="term" value="C:nucleus"/>
    <property type="evidence" value="ECO:0007669"/>
    <property type="project" value="UniProtKB-SubCell"/>
</dbReference>
<dbReference type="PROSITE" id="PS51625">
    <property type="entry name" value="SAM_MT_TRMB"/>
    <property type="match status" value="1"/>
</dbReference>
<feature type="region of interest" description="Disordered" evidence="10">
    <location>
        <begin position="1"/>
        <end position="28"/>
    </location>
</feature>
<evidence type="ECO:0000256" key="7">
    <source>
        <dbReference type="ARBA" id="ARBA00022884"/>
    </source>
</evidence>
<dbReference type="EC" id="2.1.1.33" evidence="9"/>
<dbReference type="GO" id="GO:0106143">
    <property type="term" value="C:tRNA (m7G46) methyltransferase complex"/>
    <property type="evidence" value="ECO:0007669"/>
    <property type="project" value="EnsemblFungi"/>
</dbReference>
<sequence length="370" mass="41516">MPEQKKKKTTRGEFRKAQKLGLESGDANGVKLPQKKFYRQRAHANPFADYALEHPLTPAHMSWESNYPAFVDPNPANTTLAGTRKLLKDVEVADIGCGFGGLLIGLAPVLPDTLMVGLEIRSQVTEYVKARVVALRNQQEKLRAASSSSTSPSETTKPDTNDSATTNEQDLPEDAPALPDSTQQATTLVPGGYQNISALRANTMKFLPRFFRRHQLSKIFICFPDPHFKARKHKARIISSSLNAEYAFVLKPGGFLYTITDVEEYHYWILRHFGVQNTRTTTTTKEDNNSQDENATPASADDVEDEEDDEDANSGVARVRELFERVSDEELAKDECVRVMREETEEGKKVARNNGPKFVAVFRRLPDPEW</sequence>
<dbReference type="GeneID" id="31004384"/>
<gene>
    <name evidence="9" type="primary">TRM8</name>
    <name evidence="11" type="ORF">UA08_04629</name>
</gene>
<dbReference type="PANTHER" id="PTHR23417">
    <property type="entry name" value="3-DEOXY-D-MANNO-OCTULOSONIC-ACID TRANSFERASE/TRNA GUANINE-N 7 - -METHYLTRANSFERASE"/>
    <property type="match status" value="1"/>
</dbReference>
<evidence type="ECO:0000256" key="10">
    <source>
        <dbReference type="SAM" id="MobiDB-lite"/>
    </source>
</evidence>
<evidence type="ECO:0000313" key="12">
    <source>
        <dbReference type="Proteomes" id="UP000214365"/>
    </source>
</evidence>
<dbReference type="InterPro" id="IPR029063">
    <property type="entry name" value="SAM-dependent_MTases_sf"/>
</dbReference>
<protein>
    <recommendedName>
        <fullName evidence="9">tRNA (guanine-N(7)-)-methyltransferase</fullName>
        <ecNumber evidence="9">2.1.1.33</ecNumber>
    </recommendedName>
    <alternativeName>
        <fullName evidence="9">Transfer RNA methyltransferase 8</fullName>
    </alternativeName>
    <alternativeName>
        <fullName evidence="9">tRNA (guanine(46)-N(7))-methyltransferase</fullName>
    </alternativeName>
    <alternativeName>
        <fullName evidence="9">tRNA(m7G46)-methyltransferase</fullName>
    </alternativeName>
</protein>
<comment type="subcellular location">
    <subcellularLocation>
        <location evidence="9">Nucleus</location>
    </subcellularLocation>
</comment>
<feature type="binding site" evidence="9">
    <location>
        <begin position="202"/>
        <end position="203"/>
    </location>
    <ligand>
        <name>S-adenosyl-L-methionine</name>
        <dbReference type="ChEBI" id="CHEBI:59789"/>
    </ligand>
</feature>
<keyword evidence="5 9" id="KW-0949">S-adenosyl-L-methionine</keyword>
<dbReference type="STRING" id="1441469.A0A225B2B6"/>
<proteinExistence type="inferred from homology"/>
<reference evidence="11 12" key="1">
    <citation type="submission" date="2015-06" db="EMBL/GenBank/DDBJ databases">
        <title>Talaromyces atroroseus IBT 11181 draft genome.</title>
        <authorList>
            <person name="Rasmussen K.B."/>
            <person name="Rasmussen S."/>
            <person name="Petersen B."/>
            <person name="Sicheritz-Ponten T."/>
            <person name="Mortensen U.H."/>
            <person name="Thrane U."/>
        </authorList>
    </citation>
    <scope>NUCLEOTIDE SEQUENCE [LARGE SCALE GENOMIC DNA]</scope>
    <source>
        <strain evidence="11 12">IBT 11181</strain>
    </source>
</reference>
<evidence type="ECO:0000256" key="9">
    <source>
        <dbReference type="HAMAP-Rule" id="MF_03055"/>
    </source>
</evidence>
<keyword evidence="4 9" id="KW-0808">Transferase</keyword>
<comment type="catalytic activity">
    <reaction evidence="1 9">
        <text>guanosine(46) in tRNA + S-adenosyl-L-methionine = N(7)-methylguanosine(46) in tRNA + S-adenosyl-L-homocysteine</text>
        <dbReference type="Rhea" id="RHEA:42708"/>
        <dbReference type="Rhea" id="RHEA-COMP:10188"/>
        <dbReference type="Rhea" id="RHEA-COMP:10189"/>
        <dbReference type="ChEBI" id="CHEBI:57856"/>
        <dbReference type="ChEBI" id="CHEBI:59789"/>
        <dbReference type="ChEBI" id="CHEBI:74269"/>
        <dbReference type="ChEBI" id="CHEBI:74480"/>
        <dbReference type="EC" id="2.1.1.33"/>
    </reaction>
</comment>
<evidence type="ECO:0000313" key="11">
    <source>
        <dbReference type="EMBL" id="OKL59987.1"/>
    </source>
</evidence>
<dbReference type="InterPro" id="IPR025763">
    <property type="entry name" value="Trm8_euk"/>
</dbReference>
<evidence type="ECO:0000256" key="1">
    <source>
        <dbReference type="ARBA" id="ARBA00000142"/>
    </source>
</evidence>
<dbReference type="EMBL" id="LFMY01000006">
    <property type="protein sequence ID" value="OKL59987.1"/>
    <property type="molecule type" value="Genomic_DNA"/>
</dbReference>
<dbReference type="GO" id="GO:0008176">
    <property type="term" value="F:tRNA (guanine(46)-N7)-methyltransferase activity"/>
    <property type="evidence" value="ECO:0007669"/>
    <property type="project" value="UniProtKB-UniRule"/>
</dbReference>
<evidence type="ECO:0000256" key="8">
    <source>
        <dbReference type="ARBA" id="ARBA00023242"/>
    </source>
</evidence>
<evidence type="ECO:0000256" key="2">
    <source>
        <dbReference type="ARBA" id="ARBA00022555"/>
    </source>
</evidence>
<dbReference type="HAMAP" id="MF_03055">
    <property type="entry name" value="tRNA_methyltr_TrmB_euk"/>
    <property type="match status" value="1"/>
</dbReference>
<comment type="subunit">
    <text evidence="9">Forms a complex with TRM82.</text>
</comment>
<dbReference type="UniPathway" id="UPA00989"/>
<keyword evidence="6 9" id="KW-0819">tRNA processing</keyword>
<keyword evidence="8 9" id="KW-0539">Nucleus</keyword>
<dbReference type="Gene3D" id="3.40.50.150">
    <property type="entry name" value="Vaccinia Virus protein VP39"/>
    <property type="match status" value="1"/>
</dbReference>
<evidence type="ECO:0000256" key="4">
    <source>
        <dbReference type="ARBA" id="ARBA00022679"/>
    </source>
</evidence>
<dbReference type="Pfam" id="PF02390">
    <property type="entry name" value="Methyltransf_4"/>
    <property type="match status" value="2"/>
</dbReference>
<comment type="pathway">
    <text evidence="9">tRNA modification; N(7)-methylguanine-tRNA biosynthesis.</text>
</comment>
<dbReference type="InterPro" id="IPR003358">
    <property type="entry name" value="tRNA_(Gua-N-7)_MeTrfase_Trmb"/>
</dbReference>
<accession>A0A225B2B6</accession>
<dbReference type="RefSeq" id="XP_020120108.1">
    <property type="nucleotide sequence ID" value="XM_020266920.1"/>
</dbReference>
<dbReference type="Proteomes" id="UP000214365">
    <property type="component" value="Unassembled WGS sequence"/>
</dbReference>
<evidence type="ECO:0000256" key="3">
    <source>
        <dbReference type="ARBA" id="ARBA00022603"/>
    </source>
</evidence>
<keyword evidence="3 9" id="KW-0489">Methyltransferase</keyword>
<name>A0A225B2B6_TALAT</name>
<keyword evidence="7 9" id="KW-0694">RNA-binding</keyword>
<feature type="active site" evidence="9">
    <location>
        <position position="225"/>
    </location>
</feature>
<feature type="binding site" evidence="9">
    <location>
        <begin position="344"/>
        <end position="346"/>
    </location>
    <ligand>
        <name>S-adenosyl-L-methionine</name>
        <dbReference type="ChEBI" id="CHEBI:59789"/>
    </ligand>
</feature>
<comment type="similarity">
    <text evidence="9">Belongs to the class I-like SAM-binding methyltransferase superfamily. TrmB family.</text>
</comment>
<comment type="caution">
    <text evidence="11">The sequence shown here is derived from an EMBL/GenBank/DDBJ whole genome shotgun (WGS) entry which is preliminary data.</text>
</comment>
<feature type="region of interest" description="Disordered" evidence="10">
    <location>
        <begin position="281"/>
        <end position="316"/>
    </location>
</feature>
<keyword evidence="12" id="KW-1185">Reference proteome</keyword>
<feature type="binding site" evidence="9">
    <location>
        <begin position="119"/>
        <end position="120"/>
    </location>
    <ligand>
        <name>S-adenosyl-L-methionine</name>
        <dbReference type="ChEBI" id="CHEBI:59789"/>
    </ligand>
</feature>
<dbReference type="OrthoDB" id="47276at2759"/>
<evidence type="ECO:0000256" key="5">
    <source>
        <dbReference type="ARBA" id="ARBA00022691"/>
    </source>
</evidence>
<dbReference type="PANTHER" id="PTHR23417:SF16">
    <property type="entry name" value="TRNA (GUANINE-N(7)-)-METHYLTRANSFERASE"/>
    <property type="match status" value="1"/>
</dbReference>
<dbReference type="GO" id="GO:0000049">
    <property type="term" value="F:tRNA binding"/>
    <property type="evidence" value="ECO:0007669"/>
    <property type="project" value="UniProtKB-UniRule"/>
</dbReference>
<feature type="compositionally biased region" description="Acidic residues" evidence="10">
    <location>
        <begin position="301"/>
        <end position="312"/>
    </location>
</feature>
<feature type="compositionally biased region" description="Low complexity" evidence="10">
    <location>
        <begin position="146"/>
        <end position="155"/>
    </location>
</feature>
<feature type="binding site" evidence="9">
    <location>
        <position position="222"/>
    </location>
    <ligand>
        <name>S-adenosyl-L-methionine</name>
        <dbReference type="ChEBI" id="CHEBI:59789"/>
    </ligand>
</feature>
<keyword evidence="2 9" id="KW-0820">tRNA-binding</keyword>
<feature type="binding site" evidence="9">
    <location>
        <position position="96"/>
    </location>
    <ligand>
        <name>S-adenosyl-L-methionine</name>
        <dbReference type="ChEBI" id="CHEBI:59789"/>
    </ligand>
</feature>
<organism evidence="11 12">
    <name type="scientific">Talaromyces atroroseus</name>
    <dbReference type="NCBI Taxonomy" id="1441469"/>
    <lineage>
        <taxon>Eukaryota</taxon>
        <taxon>Fungi</taxon>
        <taxon>Dikarya</taxon>
        <taxon>Ascomycota</taxon>
        <taxon>Pezizomycotina</taxon>
        <taxon>Eurotiomycetes</taxon>
        <taxon>Eurotiomycetidae</taxon>
        <taxon>Eurotiales</taxon>
        <taxon>Trichocomaceae</taxon>
        <taxon>Talaromyces</taxon>
        <taxon>Talaromyces sect. Trachyspermi</taxon>
    </lineage>
</organism>
<dbReference type="SUPFAM" id="SSF53335">
    <property type="entry name" value="S-adenosyl-L-methionine-dependent methyltransferases"/>
    <property type="match status" value="1"/>
</dbReference>